<dbReference type="PANTHER" id="PTHR24269">
    <property type="entry name" value="KREMEN PROTEIN"/>
    <property type="match status" value="1"/>
</dbReference>
<dbReference type="SMART" id="SM00321">
    <property type="entry name" value="WSC"/>
    <property type="match status" value="1"/>
</dbReference>
<reference evidence="10" key="2">
    <citation type="submission" date="2023-06" db="EMBL/GenBank/DDBJ databases">
        <authorList>
            <consortium name="Lawrence Berkeley National Laboratory"/>
            <person name="Haridas S."/>
            <person name="Hensen N."/>
            <person name="Bonometti L."/>
            <person name="Westerberg I."/>
            <person name="Brannstrom I.O."/>
            <person name="Guillou S."/>
            <person name="Cros-Aarteil S."/>
            <person name="Calhoun S."/>
            <person name="Kuo A."/>
            <person name="Mondo S."/>
            <person name="Pangilinan J."/>
            <person name="Riley R."/>
            <person name="Labutti K."/>
            <person name="Andreopoulos B."/>
            <person name="Lipzen A."/>
            <person name="Chen C."/>
            <person name="Yanf M."/>
            <person name="Daum C."/>
            <person name="Ng V."/>
            <person name="Clum A."/>
            <person name="Steindorff A."/>
            <person name="Ohm R."/>
            <person name="Martin F."/>
            <person name="Silar P."/>
            <person name="Natvig D."/>
            <person name="Lalanne C."/>
            <person name="Gautier V."/>
            <person name="Ament-Velasquez S.L."/>
            <person name="Kruys A."/>
            <person name="Hutchinson M.I."/>
            <person name="Powell A.J."/>
            <person name="Barry K."/>
            <person name="Miller A.N."/>
            <person name="Grigoriev I.V."/>
            <person name="Debuchy R."/>
            <person name="Gladieux P."/>
            <person name="Thoren M.H."/>
            <person name="Johannesson H."/>
        </authorList>
    </citation>
    <scope>NUCLEOTIDE SEQUENCE</scope>
    <source>
        <strain evidence="10">CBS 118394</strain>
    </source>
</reference>
<evidence type="ECO:0000256" key="8">
    <source>
        <dbReference type="SAM" id="SignalP"/>
    </source>
</evidence>
<evidence type="ECO:0000256" key="3">
    <source>
        <dbReference type="ARBA" id="ARBA00022729"/>
    </source>
</evidence>
<dbReference type="AlphaFoldDB" id="A0AAE0IR08"/>
<gene>
    <name evidence="10" type="ORF">B0H66DRAFT_541862</name>
</gene>
<feature type="domain" description="WSC" evidence="9">
    <location>
        <begin position="49"/>
        <end position="152"/>
    </location>
</feature>
<protein>
    <submittedName>
        <fullName evidence="10">WSC domain-containing protein</fullName>
    </submittedName>
</protein>
<comment type="subcellular location">
    <subcellularLocation>
        <location evidence="1">Membrane</location>
        <topology evidence="1">Single-pass membrane protein</topology>
    </subcellularLocation>
</comment>
<feature type="chain" id="PRO_5042230065" evidence="8">
    <location>
        <begin position="32"/>
        <end position="183"/>
    </location>
</feature>
<keyword evidence="11" id="KW-1185">Reference proteome</keyword>
<evidence type="ECO:0000259" key="9">
    <source>
        <dbReference type="PROSITE" id="PS51212"/>
    </source>
</evidence>
<dbReference type="GO" id="GO:0005886">
    <property type="term" value="C:plasma membrane"/>
    <property type="evidence" value="ECO:0007669"/>
    <property type="project" value="TreeGrafter"/>
</dbReference>
<dbReference type="Proteomes" id="UP001283341">
    <property type="component" value="Unassembled WGS sequence"/>
</dbReference>
<dbReference type="PANTHER" id="PTHR24269:SF16">
    <property type="entry name" value="PROTEIN SLG1"/>
    <property type="match status" value="1"/>
</dbReference>
<evidence type="ECO:0000313" key="10">
    <source>
        <dbReference type="EMBL" id="KAK3329711.1"/>
    </source>
</evidence>
<name>A0AAE0IR08_9PEZI</name>
<organism evidence="10 11">
    <name type="scientific">Apodospora peruviana</name>
    <dbReference type="NCBI Taxonomy" id="516989"/>
    <lineage>
        <taxon>Eukaryota</taxon>
        <taxon>Fungi</taxon>
        <taxon>Dikarya</taxon>
        <taxon>Ascomycota</taxon>
        <taxon>Pezizomycotina</taxon>
        <taxon>Sordariomycetes</taxon>
        <taxon>Sordariomycetidae</taxon>
        <taxon>Sordariales</taxon>
        <taxon>Lasiosphaeriaceae</taxon>
        <taxon>Apodospora</taxon>
    </lineage>
</organism>
<accession>A0AAE0IR08</accession>
<dbReference type="Pfam" id="PF01822">
    <property type="entry name" value="WSC"/>
    <property type="match status" value="1"/>
</dbReference>
<evidence type="ECO:0000256" key="1">
    <source>
        <dbReference type="ARBA" id="ARBA00004167"/>
    </source>
</evidence>
<evidence type="ECO:0000256" key="2">
    <source>
        <dbReference type="ARBA" id="ARBA00022692"/>
    </source>
</evidence>
<reference evidence="10" key="1">
    <citation type="journal article" date="2023" name="Mol. Phylogenet. Evol.">
        <title>Genome-scale phylogeny and comparative genomics of the fungal order Sordariales.</title>
        <authorList>
            <person name="Hensen N."/>
            <person name="Bonometti L."/>
            <person name="Westerberg I."/>
            <person name="Brannstrom I.O."/>
            <person name="Guillou S."/>
            <person name="Cros-Aarteil S."/>
            <person name="Calhoun S."/>
            <person name="Haridas S."/>
            <person name="Kuo A."/>
            <person name="Mondo S."/>
            <person name="Pangilinan J."/>
            <person name="Riley R."/>
            <person name="LaButti K."/>
            <person name="Andreopoulos B."/>
            <person name="Lipzen A."/>
            <person name="Chen C."/>
            <person name="Yan M."/>
            <person name="Daum C."/>
            <person name="Ng V."/>
            <person name="Clum A."/>
            <person name="Steindorff A."/>
            <person name="Ohm R.A."/>
            <person name="Martin F."/>
            <person name="Silar P."/>
            <person name="Natvig D.O."/>
            <person name="Lalanne C."/>
            <person name="Gautier V."/>
            <person name="Ament-Velasquez S.L."/>
            <person name="Kruys A."/>
            <person name="Hutchinson M.I."/>
            <person name="Powell A.J."/>
            <person name="Barry K."/>
            <person name="Miller A.N."/>
            <person name="Grigoriev I.V."/>
            <person name="Debuchy R."/>
            <person name="Gladieux P."/>
            <person name="Hiltunen Thoren M."/>
            <person name="Johannesson H."/>
        </authorList>
    </citation>
    <scope>NUCLEOTIDE SEQUENCE</scope>
    <source>
        <strain evidence="10">CBS 118394</strain>
    </source>
</reference>
<evidence type="ECO:0000256" key="5">
    <source>
        <dbReference type="ARBA" id="ARBA00023136"/>
    </source>
</evidence>
<feature type="signal peptide" evidence="8">
    <location>
        <begin position="1"/>
        <end position="31"/>
    </location>
</feature>
<dbReference type="InterPro" id="IPR051836">
    <property type="entry name" value="Kremen_rcpt"/>
</dbReference>
<keyword evidence="5 7" id="KW-0472">Membrane</keyword>
<keyword evidence="3 8" id="KW-0732">Signal</keyword>
<sequence length="183" mass="19479">MMPTTAPALRGMRLVFFSALVLASWFSVAVAAEADTTKPIEIYTDTAGGYKYLGCFNETMGIALTDGSRSLSNGKNEVKIGGMTVQVCQQFCKEGEKPFKYAGLEFASECWCAQTLNPIADQFADSACDLPCDGNKTQACGGSLKLTVYMISGASSVQIGGVMWVAALFGTAVTFIPMLLDMI</sequence>
<comment type="caution">
    <text evidence="10">The sequence shown here is derived from an EMBL/GenBank/DDBJ whole genome shotgun (WGS) entry which is preliminary data.</text>
</comment>
<feature type="transmembrane region" description="Helical" evidence="7">
    <location>
        <begin position="161"/>
        <end position="180"/>
    </location>
</feature>
<evidence type="ECO:0000256" key="4">
    <source>
        <dbReference type="ARBA" id="ARBA00022989"/>
    </source>
</evidence>
<keyword evidence="4 7" id="KW-1133">Transmembrane helix</keyword>
<evidence type="ECO:0000256" key="6">
    <source>
        <dbReference type="ARBA" id="ARBA00023180"/>
    </source>
</evidence>
<evidence type="ECO:0000256" key="7">
    <source>
        <dbReference type="SAM" id="Phobius"/>
    </source>
</evidence>
<dbReference type="EMBL" id="JAUEDM010000001">
    <property type="protein sequence ID" value="KAK3329711.1"/>
    <property type="molecule type" value="Genomic_DNA"/>
</dbReference>
<proteinExistence type="predicted"/>
<keyword evidence="2 7" id="KW-0812">Transmembrane</keyword>
<evidence type="ECO:0000313" key="11">
    <source>
        <dbReference type="Proteomes" id="UP001283341"/>
    </source>
</evidence>
<dbReference type="InterPro" id="IPR002889">
    <property type="entry name" value="WSC_carb-bd"/>
</dbReference>
<dbReference type="PROSITE" id="PS51212">
    <property type="entry name" value="WSC"/>
    <property type="match status" value="1"/>
</dbReference>
<keyword evidence="6" id="KW-0325">Glycoprotein</keyword>